<comment type="caution">
    <text evidence="1">The sequence shown here is derived from an EMBL/GenBank/DDBJ whole genome shotgun (WGS) entry which is preliminary data.</text>
</comment>
<sequence>MTTLFLLNSCGLPYDRLDGGNGNKVPKKNFKFSNKKNIDIYSFKKNIEIDFFYEVDEIYESDRNFNFIGNHKIKGNGLIQFYENGCVRTMNKKFMNPDPQKIGGRGIIYLQNGILNCDIFSGGYNNKMYVETYKIKIENNKYYFLQTHNLSGNMCYVYVKGEKVPKEYKKYEAIW</sequence>
<dbReference type="Proteomes" id="UP001203342">
    <property type="component" value="Unassembled WGS sequence"/>
</dbReference>
<evidence type="ECO:0008006" key="3">
    <source>
        <dbReference type="Google" id="ProtNLM"/>
    </source>
</evidence>
<organism evidence="1 2">
    <name type="scientific">Flavobacterium fragile</name>
    <dbReference type="NCBI Taxonomy" id="2949085"/>
    <lineage>
        <taxon>Bacteria</taxon>
        <taxon>Pseudomonadati</taxon>
        <taxon>Bacteroidota</taxon>
        <taxon>Flavobacteriia</taxon>
        <taxon>Flavobacteriales</taxon>
        <taxon>Flavobacteriaceae</taxon>
        <taxon>Flavobacterium</taxon>
    </lineage>
</organism>
<protein>
    <recommendedName>
        <fullName evidence="3">Lipoprotein</fullName>
    </recommendedName>
</protein>
<keyword evidence="2" id="KW-1185">Reference proteome</keyword>
<evidence type="ECO:0000313" key="1">
    <source>
        <dbReference type="EMBL" id="MCL9769661.1"/>
    </source>
</evidence>
<proteinExistence type="predicted"/>
<dbReference type="EMBL" id="JAMLJN010000002">
    <property type="protein sequence ID" value="MCL9769661.1"/>
    <property type="molecule type" value="Genomic_DNA"/>
</dbReference>
<reference evidence="1 2" key="1">
    <citation type="submission" date="2022-05" db="EMBL/GenBank/DDBJ databases">
        <title>Flavobacterium sp., isolated from activated sludge.</title>
        <authorList>
            <person name="Ran Q."/>
        </authorList>
    </citation>
    <scope>NUCLEOTIDE SEQUENCE [LARGE SCALE GENOMIC DNA]</scope>
    <source>
        <strain evidence="1 2">HXWNR69</strain>
    </source>
</reference>
<dbReference type="RefSeq" id="WP_250580664.1">
    <property type="nucleotide sequence ID" value="NZ_JAMLJN010000002.1"/>
</dbReference>
<evidence type="ECO:0000313" key="2">
    <source>
        <dbReference type="Proteomes" id="UP001203342"/>
    </source>
</evidence>
<name>A0ABT0TFB0_9FLAO</name>
<gene>
    <name evidence="1" type="ORF">NAT47_04450</name>
</gene>
<accession>A0ABT0TFB0</accession>